<dbReference type="EMBL" id="VSRR010000756">
    <property type="protein sequence ID" value="MPC19275.1"/>
    <property type="molecule type" value="Genomic_DNA"/>
</dbReference>
<organism evidence="3 4">
    <name type="scientific">Portunus trituberculatus</name>
    <name type="common">Swimming crab</name>
    <name type="synonym">Neptunus trituberculatus</name>
    <dbReference type="NCBI Taxonomy" id="210409"/>
    <lineage>
        <taxon>Eukaryota</taxon>
        <taxon>Metazoa</taxon>
        <taxon>Ecdysozoa</taxon>
        <taxon>Arthropoda</taxon>
        <taxon>Crustacea</taxon>
        <taxon>Multicrustacea</taxon>
        <taxon>Malacostraca</taxon>
        <taxon>Eumalacostraca</taxon>
        <taxon>Eucarida</taxon>
        <taxon>Decapoda</taxon>
        <taxon>Pleocyemata</taxon>
        <taxon>Brachyura</taxon>
        <taxon>Eubrachyura</taxon>
        <taxon>Portunoidea</taxon>
        <taxon>Portunidae</taxon>
        <taxon>Portuninae</taxon>
        <taxon>Portunus</taxon>
    </lineage>
</organism>
<comment type="caution">
    <text evidence="3">The sequence shown here is derived from an EMBL/GenBank/DDBJ whole genome shotgun (WGS) entry which is preliminary data.</text>
</comment>
<evidence type="ECO:0000313" key="4">
    <source>
        <dbReference type="Proteomes" id="UP000324222"/>
    </source>
</evidence>
<reference evidence="3 4" key="1">
    <citation type="submission" date="2019-05" db="EMBL/GenBank/DDBJ databases">
        <title>Another draft genome of Portunus trituberculatus and its Hox gene families provides insights of decapod evolution.</title>
        <authorList>
            <person name="Jeong J.-H."/>
            <person name="Song I."/>
            <person name="Kim S."/>
            <person name="Choi T."/>
            <person name="Kim D."/>
            <person name="Ryu S."/>
            <person name="Kim W."/>
        </authorList>
    </citation>
    <scope>NUCLEOTIDE SEQUENCE [LARGE SCALE GENOMIC DNA]</scope>
    <source>
        <tissue evidence="3">Muscle</tissue>
    </source>
</reference>
<keyword evidence="2" id="KW-0812">Transmembrane</keyword>
<evidence type="ECO:0000256" key="2">
    <source>
        <dbReference type="SAM" id="Phobius"/>
    </source>
</evidence>
<gene>
    <name evidence="3" type="ORF">E2C01_012188</name>
</gene>
<evidence type="ECO:0000256" key="1">
    <source>
        <dbReference type="SAM" id="MobiDB-lite"/>
    </source>
</evidence>
<dbReference type="Proteomes" id="UP000324222">
    <property type="component" value="Unassembled WGS sequence"/>
</dbReference>
<keyword evidence="2" id="KW-0472">Membrane</keyword>
<keyword evidence="4" id="KW-1185">Reference proteome</keyword>
<name>A0A5B7DDY4_PORTR</name>
<feature type="region of interest" description="Disordered" evidence="1">
    <location>
        <begin position="151"/>
        <end position="194"/>
    </location>
</feature>
<dbReference type="AlphaFoldDB" id="A0A5B7DDY4"/>
<proteinExistence type="predicted"/>
<keyword evidence="2" id="KW-1133">Transmembrane helix</keyword>
<sequence length="267" mass="29112">MATDCTTTITAAASSATANTGMEILLMPLNIRAYLAPQLIAFTVTVFRRVFAWSGCVVCVVAAAGWALGVVWEMPGPGRGCQDFKKINCKRHLCELQPRRHDSLLQPPITSFLPRAVLSLRTAMQVKRAGCVSPPRPHTDKERVKLTEAGYGNAHCPRPPEGHRSASFPASSKYRERGMRVRKPRPQHNGAGGRWALHHNKGWLRVGRGAAWGESCVREGLGGRVKARPSCGGPVVVVLVLVILVVVLVVVVIFSTLKLAFIKVERK</sequence>
<accession>A0A5B7DDY4</accession>
<evidence type="ECO:0000313" key="3">
    <source>
        <dbReference type="EMBL" id="MPC19275.1"/>
    </source>
</evidence>
<protein>
    <submittedName>
        <fullName evidence="3">Uncharacterized protein</fullName>
    </submittedName>
</protein>
<feature type="transmembrane region" description="Helical" evidence="2">
    <location>
        <begin position="235"/>
        <end position="261"/>
    </location>
</feature>
<feature type="transmembrane region" description="Helical" evidence="2">
    <location>
        <begin position="50"/>
        <end position="72"/>
    </location>
</feature>